<evidence type="ECO:0000313" key="1">
    <source>
        <dbReference type="EMBL" id="TNM61458.1"/>
    </source>
</evidence>
<name>A0A5C4XDJ1_9HYPH</name>
<dbReference type="AlphaFoldDB" id="A0A5C4XDJ1"/>
<dbReference type="EMBL" id="VDMN01000006">
    <property type="protein sequence ID" value="TNM61458.1"/>
    <property type="molecule type" value="Genomic_DNA"/>
</dbReference>
<proteinExistence type="predicted"/>
<evidence type="ECO:0000313" key="2">
    <source>
        <dbReference type="Proteomes" id="UP000311605"/>
    </source>
</evidence>
<sequence>MQAKDARLTPLQAALIVAAERGIARDSRTFARVVGVAHALALREVNALVKMGGSLRVTKREARTLRTHYVLQDGTAGDEAAL</sequence>
<accession>A0A5C4XDJ1</accession>
<comment type="caution">
    <text evidence="1">The sequence shown here is derived from an EMBL/GenBank/DDBJ whole genome shotgun (WGS) entry which is preliminary data.</text>
</comment>
<reference evidence="1 2" key="1">
    <citation type="submission" date="2019-06" db="EMBL/GenBank/DDBJ databases">
        <title>The draft genome of Rhizobium smilacinae PTYR-5.</title>
        <authorList>
            <person name="Liu L."/>
            <person name="Li L."/>
            <person name="Zhang X."/>
        </authorList>
    </citation>
    <scope>NUCLEOTIDE SEQUENCE [LARGE SCALE GENOMIC DNA]</scope>
    <source>
        <strain evidence="1 2">PTYR-5</strain>
    </source>
</reference>
<protein>
    <submittedName>
        <fullName evidence="1">Uncharacterized protein</fullName>
    </submittedName>
</protein>
<keyword evidence="2" id="KW-1185">Reference proteome</keyword>
<dbReference type="OrthoDB" id="7365132at2"/>
<organism evidence="1 2">
    <name type="scientific">Aliirhizobium smilacinae</name>
    <dbReference type="NCBI Taxonomy" id="1395944"/>
    <lineage>
        <taxon>Bacteria</taxon>
        <taxon>Pseudomonadati</taxon>
        <taxon>Pseudomonadota</taxon>
        <taxon>Alphaproteobacteria</taxon>
        <taxon>Hyphomicrobiales</taxon>
        <taxon>Rhizobiaceae</taxon>
        <taxon>Aliirhizobium</taxon>
    </lineage>
</organism>
<dbReference type="Proteomes" id="UP000311605">
    <property type="component" value="Unassembled WGS sequence"/>
</dbReference>
<gene>
    <name evidence="1" type="ORF">FHP24_22440</name>
</gene>